<sequence>MDASTAKRRLMILPGLALALIVTCGATTSYAQKLDEMSLERWAKLSEVQRYQMQIAEKYYREKNYKVAAAEYEKYLTLYEDSEGASYSQLMWSICQVELRKSNTAIKEGFKTVIDYWPESPDAVAAGYYIGDTYRGMGRIPEAKKALREVLSDYPDHETSVLAATSLIAIAQQEKDNKTLVDMWKRLTFDATRNKTTERYCITASQQLAAHLFSVGDFAQGVKALAASFPLQQDLQAQVAAIVTPAITTLSAADETKAQGKSLADAAVSWFNAERPTDLATVPAQKTALANWMHIALVYSAANLDDQVPPTYERAWKEFDNSDQVLLGLANWYISRKRYDEARATFRRFQDKAEGLYLAAGAYRTENQLDLAAQTYNQAIAADPDQALRFKAAIAASWRGAKEYEKAIAVYEELIADDTEHADSWRYQMAGAYQDWGKYKEAIAHYRQCTNFPENYKQMAWCNRRMKNPQEAIILYNQVLAHEASAPWALLQIGYTREEADQKEQAIKTFQMVCKRFPTNQYASVAHAHLQDAYNISVTLGGSKDE</sequence>
<evidence type="ECO:0000256" key="2">
    <source>
        <dbReference type="ARBA" id="ARBA00022803"/>
    </source>
</evidence>
<gene>
    <name evidence="4" type="primary">bamD_1</name>
    <name evidence="4" type="ORF">Pla8534_07240</name>
</gene>
<dbReference type="Pfam" id="PF13181">
    <property type="entry name" value="TPR_8"/>
    <property type="match status" value="2"/>
</dbReference>
<reference evidence="4 5" key="1">
    <citation type="submission" date="2019-02" db="EMBL/GenBank/DDBJ databases">
        <title>Deep-cultivation of Planctomycetes and their phenomic and genomic characterization uncovers novel biology.</title>
        <authorList>
            <person name="Wiegand S."/>
            <person name="Jogler M."/>
            <person name="Boedeker C."/>
            <person name="Pinto D."/>
            <person name="Vollmers J."/>
            <person name="Rivas-Marin E."/>
            <person name="Kohn T."/>
            <person name="Peeters S.H."/>
            <person name="Heuer A."/>
            <person name="Rast P."/>
            <person name="Oberbeckmann S."/>
            <person name="Bunk B."/>
            <person name="Jeske O."/>
            <person name="Meyerdierks A."/>
            <person name="Storesund J.E."/>
            <person name="Kallscheuer N."/>
            <person name="Luecker S."/>
            <person name="Lage O.M."/>
            <person name="Pohl T."/>
            <person name="Merkel B.J."/>
            <person name="Hornburger P."/>
            <person name="Mueller R.-W."/>
            <person name="Bruemmer F."/>
            <person name="Labrenz M."/>
            <person name="Spormann A.M."/>
            <person name="Op den Camp H."/>
            <person name="Overmann J."/>
            <person name="Amann R."/>
            <person name="Jetten M.S.M."/>
            <person name="Mascher T."/>
            <person name="Medema M.H."/>
            <person name="Devos D.P."/>
            <person name="Kaster A.-K."/>
            <person name="Ovreas L."/>
            <person name="Rohde M."/>
            <person name="Galperin M.Y."/>
            <person name="Jogler C."/>
        </authorList>
    </citation>
    <scope>NUCLEOTIDE SEQUENCE [LARGE SCALE GENOMIC DNA]</scope>
    <source>
        <strain evidence="4 5">Pla85_3_4</strain>
    </source>
</reference>
<evidence type="ECO:0000256" key="3">
    <source>
        <dbReference type="PROSITE-ProRule" id="PRU00339"/>
    </source>
</evidence>
<evidence type="ECO:0000256" key="1">
    <source>
        <dbReference type="ARBA" id="ARBA00022737"/>
    </source>
</evidence>
<dbReference type="SUPFAM" id="SSF48452">
    <property type="entry name" value="TPR-like"/>
    <property type="match status" value="2"/>
</dbReference>
<dbReference type="InterPro" id="IPR019734">
    <property type="entry name" value="TPR_rpt"/>
</dbReference>
<feature type="repeat" description="TPR" evidence="3">
    <location>
        <begin position="353"/>
        <end position="386"/>
    </location>
</feature>
<evidence type="ECO:0000313" key="5">
    <source>
        <dbReference type="Proteomes" id="UP000317648"/>
    </source>
</evidence>
<organism evidence="4 5">
    <name type="scientific">Lignipirellula cremea</name>
    <dbReference type="NCBI Taxonomy" id="2528010"/>
    <lineage>
        <taxon>Bacteria</taxon>
        <taxon>Pseudomonadati</taxon>
        <taxon>Planctomycetota</taxon>
        <taxon>Planctomycetia</taxon>
        <taxon>Pirellulales</taxon>
        <taxon>Pirellulaceae</taxon>
        <taxon>Lignipirellula</taxon>
    </lineage>
</organism>
<dbReference type="Gene3D" id="1.25.40.10">
    <property type="entry name" value="Tetratricopeptide repeat domain"/>
    <property type="match status" value="4"/>
</dbReference>
<dbReference type="PANTHER" id="PTHR45586">
    <property type="entry name" value="TPR REPEAT-CONTAINING PROTEIN PA4667"/>
    <property type="match status" value="1"/>
</dbReference>
<dbReference type="PROSITE" id="PS50005">
    <property type="entry name" value="TPR"/>
    <property type="match status" value="1"/>
</dbReference>
<dbReference type="PANTHER" id="PTHR45586:SF1">
    <property type="entry name" value="LIPOPOLYSACCHARIDE ASSEMBLY PROTEIN B"/>
    <property type="match status" value="1"/>
</dbReference>
<dbReference type="KEGG" id="lcre:Pla8534_07240"/>
<dbReference type="OrthoDB" id="235093at2"/>
<keyword evidence="2 3" id="KW-0802">TPR repeat</keyword>
<dbReference type="EMBL" id="CP036433">
    <property type="protein sequence ID" value="QDU92951.1"/>
    <property type="molecule type" value="Genomic_DNA"/>
</dbReference>
<protein>
    <submittedName>
        <fullName evidence="4">Outer membrane protein assembly factor BamD</fullName>
    </submittedName>
</protein>
<dbReference type="InterPro" id="IPR051012">
    <property type="entry name" value="CellSynth/LPSAsmb/PSIAsmb"/>
</dbReference>
<evidence type="ECO:0000313" key="4">
    <source>
        <dbReference type="EMBL" id="QDU92951.1"/>
    </source>
</evidence>
<proteinExistence type="predicted"/>
<dbReference type="InterPro" id="IPR011990">
    <property type="entry name" value="TPR-like_helical_dom_sf"/>
</dbReference>
<dbReference type="SMART" id="SM00028">
    <property type="entry name" value="TPR"/>
    <property type="match status" value="6"/>
</dbReference>
<accession>A0A518DMA5</accession>
<dbReference type="Pfam" id="PF13174">
    <property type="entry name" value="TPR_6"/>
    <property type="match status" value="3"/>
</dbReference>
<dbReference type="AlphaFoldDB" id="A0A518DMA5"/>
<keyword evidence="1" id="KW-0677">Repeat</keyword>
<name>A0A518DMA5_9BACT</name>
<keyword evidence="5" id="KW-1185">Reference proteome</keyword>
<dbReference type="Proteomes" id="UP000317648">
    <property type="component" value="Chromosome"/>
</dbReference>